<dbReference type="InterPro" id="IPR013762">
    <property type="entry name" value="Integrase-like_cat_sf"/>
</dbReference>
<feature type="active site" evidence="10">
    <location>
        <position position="265"/>
    </location>
</feature>
<comment type="subunit">
    <text evidence="10">Forms a cyclic heterotetrameric complex composed of two molecules of XerC and two molecules of XerD.</text>
</comment>
<keyword evidence="8 10" id="KW-0233">DNA recombination</keyword>
<gene>
    <name evidence="13" type="primary">xerD</name>
    <name evidence="10" type="synonym">xerC</name>
    <name evidence="13" type="ORF">ISU02_11090</name>
</gene>
<dbReference type="Pfam" id="PF02899">
    <property type="entry name" value="Phage_int_SAM_1"/>
    <property type="match status" value="1"/>
</dbReference>
<comment type="function">
    <text evidence="10">Site-specific tyrosine recombinase, which acts by catalyzing the cutting and rejoining of the recombining DNA molecules. The XerC-XerD complex is essential to convert dimers of the bacterial chromosome into monomers to permit their segregation at cell division. It also contributes to the segregational stability of plasmids.</text>
</comment>
<keyword evidence="9 10" id="KW-0131">Cell cycle</keyword>
<sequence length="293" mass="33569">MSGYISEFEVYLTEHKNLSTNTLEAYKRDLRYFGIFIDEQQLGDYLKISQVDTIAYVSYLKKQGKANSTIQRNVASLRTFYSYLHNKGYISHNPTLDIEAPKAERKMPNVLTLTEVEKLIAKPDLKTSIGKRDKAMIELLYATGIRVSELVSLNLSDINTNMGYIRCKNNGKSRVVPLGSLASKAVEVYIRDGRNKLVTEDEEALFVNYYGKRITRQGFWKVVKRYTEALDIRKSITPHTLRHSFALHLIQNGADLKSVQEMLGHSDVSTTQIYLEMSNSKIRNVYEKTHPRA</sequence>
<dbReference type="InterPro" id="IPR023009">
    <property type="entry name" value="Tyrosine_recombinase_XerC/XerD"/>
</dbReference>
<reference evidence="13 14" key="1">
    <citation type="submission" date="2020-11" db="EMBL/GenBank/DDBJ databases">
        <title>Fusibacter basophilias sp. nov.</title>
        <authorList>
            <person name="Qiu D."/>
        </authorList>
    </citation>
    <scope>NUCLEOTIDE SEQUENCE [LARGE SCALE GENOMIC DNA]</scope>
    <source>
        <strain evidence="13 14">Q10-2</strain>
    </source>
</reference>
<feature type="active site" evidence="10">
    <location>
        <position position="146"/>
    </location>
</feature>
<evidence type="ECO:0000259" key="11">
    <source>
        <dbReference type="PROSITE" id="PS51898"/>
    </source>
</evidence>
<dbReference type="InterPro" id="IPR002104">
    <property type="entry name" value="Integrase_catalytic"/>
</dbReference>
<evidence type="ECO:0000256" key="4">
    <source>
        <dbReference type="ARBA" id="ARBA00022618"/>
    </source>
</evidence>
<dbReference type="PROSITE" id="PS51898">
    <property type="entry name" value="TYR_RECOMBINASE"/>
    <property type="match status" value="1"/>
</dbReference>
<comment type="subcellular location">
    <subcellularLocation>
        <location evidence="1 10">Cytoplasm</location>
    </subcellularLocation>
</comment>
<dbReference type="PANTHER" id="PTHR30349:SF81">
    <property type="entry name" value="TYROSINE RECOMBINASE XERC"/>
    <property type="match status" value="1"/>
</dbReference>
<keyword evidence="4 10" id="KW-0132">Cell division</keyword>
<dbReference type="InterPro" id="IPR011010">
    <property type="entry name" value="DNA_brk_join_enz"/>
</dbReference>
<evidence type="ECO:0000256" key="9">
    <source>
        <dbReference type="ARBA" id="ARBA00023306"/>
    </source>
</evidence>
<feature type="domain" description="Tyr recombinase" evidence="11">
    <location>
        <begin position="106"/>
        <end position="287"/>
    </location>
</feature>
<dbReference type="RefSeq" id="WP_194701914.1">
    <property type="nucleotide sequence ID" value="NZ_JADKNH010000006.1"/>
</dbReference>
<dbReference type="InterPro" id="IPR050090">
    <property type="entry name" value="Tyrosine_recombinase_XerCD"/>
</dbReference>
<evidence type="ECO:0000256" key="6">
    <source>
        <dbReference type="ARBA" id="ARBA00022908"/>
    </source>
</evidence>
<name>A0ABR9ZT97_9FIRM</name>
<evidence type="ECO:0000313" key="14">
    <source>
        <dbReference type="Proteomes" id="UP000614200"/>
    </source>
</evidence>
<feature type="active site" description="O-(3'-phospho-DNA)-tyrosine intermediate" evidence="10">
    <location>
        <position position="274"/>
    </location>
</feature>
<keyword evidence="3 10" id="KW-0963">Cytoplasm</keyword>
<comment type="caution">
    <text evidence="13">The sequence shown here is derived from an EMBL/GenBank/DDBJ whole genome shotgun (WGS) entry which is preliminary data.</text>
</comment>
<dbReference type="Proteomes" id="UP000614200">
    <property type="component" value="Unassembled WGS sequence"/>
</dbReference>
<evidence type="ECO:0000256" key="7">
    <source>
        <dbReference type="ARBA" id="ARBA00023125"/>
    </source>
</evidence>
<dbReference type="EMBL" id="JADKNH010000006">
    <property type="protein sequence ID" value="MBF4693672.1"/>
    <property type="molecule type" value="Genomic_DNA"/>
</dbReference>
<dbReference type="InterPro" id="IPR004107">
    <property type="entry name" value="Integrase_SAM-like_N"/>
</dbReference>
<accession>A0ABR9ZT97</accession>
<evidence type="ECO:0000256" key="1">
    <source>
        <dbReference type="ARBA" id="ARBA00004496"/>
    </source>
</evidence>
<comment type="similarity">
    <text evidence="2">Belongs to the 'phage' integrase family. XerD subfamily.</text>
</comment>
<evidence type="ECO:0000256" key="2">
    <source>
        <dbReference type="ARBA" id="ARBA00010450"/>
    </source>
</evidence>
<feature type="active site" evidence="10">
    <location>
        <position position="239"/>
    </location>
</feature>
<evidence type="ECO:0000313" key="13">
    <source>
        <dbReference type="EMBL" id="MBF4693672.1"/>
    </source>
</evidence>
<organism evidence="13 14">
    <name type="scientific">Fusibacter ferrireducens</name>
    <dbReference type="NCBI Taxonomy" id="2785058"/>
    <lineage>
        <taxon>Bacteria</taxon>
        <taxon>Bacillati</taxon>
        <taxon>Bacillota</taxon>
        <taxon>Clostridia</taxon>
        <taxon>Eubacteriales</taxon>
        <taxon>Eubacteriales Family XII. Incertae Sedis</taxon>
        <taxon>Fusibacter</taxon>
    </lineage>
</organism>
<dbReference type="NCBIfam" id="NF001399">
    <property type="entry name" value="PRK00283.1"/>
    <property type="match status" value="1"/>
</dbReference>
<dbReference type="NCBIfam" id="TIGR02225">
    <property type="entry name" value="recomb_XerD"/>
    <property type="match status" value="1"/>
</dbReference>
<dbReference type="InterPro" id="IPR010998">
    <property type="entry name" value="Integrase_recombinase_N"/>
</dbReference>
<comment type="caution">
    <text evidence="10">Lacks conserved residue(s) required for the propagation of feature annotation.</text>
</comment>
<dbReference type="InterPro" id="IPR044068">
    <property type="entry name" value="CB"/>
</dbReference>
<dbReference type="Pfam" id="PF00589">
    <property type="entry name" value="Phage_integrase"/>
    <property type="match status" value="1"/>
</dbReference>
<evidence type="ECO:0000256" key="10">
    <source>
        <dbReference type="HAMAP-Rule" id="MF_01808"/>
    </source>
</evidence>
<feature type="active site" evidence="10">
    <location>
        <position position="242"/>
    </location>
</feature>
<keyword evidence="7 10" id="KW-0238">DNA-binding</keyword>
<evidence type="ECO:0000256" key="3">
    <source>
        <dbReference type="ARBA" id="ARBA00022490"/>
    </source>
</evidence>
<proteinExistence type="inferred from homology"/>
<dbReference type="PROSITE" id="PS51900">
    <property type="entry name" value="CB"/>
    <property type="match status" value="1"/>
</dbReference>
<evidence type="ECO:0000259" key="12">
    <source>
        <dbReference type="PROSITE" id="PS51900"/>
    </source>
</evidence>
<dbReference type="Gene3D" id="1.10.443.10">
    <property type="entry name" value="Intergrase catalytic core"/>
    <property type="match status" value="1"/>
</dbReference>
<dbReference type="Gene3D" id="1.10.150.130">
    <property type="match status" value="1"/>
</dbReference>
<dbReference type="InterPro" id="IPR011932">
    <property type="entry name" value="Recomb_XerD"/>
</dbReference>
<feature type="domain" description="Core-binding (CB)" evidence="12">
    <location>
        <begin position="1"/>
        <end position="85"/>
    </location>
</feature>
<dbReference type="CDD" id="cd00798">
    <property type="entry name" value="INT_XerDC_C"/>
    <property type="match status" value="1"/>
</dbReference>
<dbReference type="PANTHER" id="PTHR30349">
    <property type="entry name" value="PHAGE INTEGRASE-RELATED"/>
    <property type="match status" value="1"/>
</dbReference>
<evidence type="ECO:0000256" key="8">
    <source>
        <dbReference type="ARBA" id="ARBA00023172"/>
    </source>
</evidence>
<evidence type="ECO:0000256" key="5">
    <source>
        <dbReference type="ARBA" id="ARBA00022829"/>
    </source>
</evidence>
<keyword evidence="6 10" id="KW-0229">DNA integration</keyword>
<dbReference type="SUPFAM" id="SSF56349">
    <property type="entry name" value="DNA breaking-rejoining enzymes"/>
    <property type="match status" value="1"/>
</dbReference>
<keyword evidence="14" id="KW-1185">Reference proteome</keyword>
<dbReference type="HAMAP" id="MF_01808">
    <property type="entry name" value="Recomb_XerC_XerD"/>
    <property type="match status" value="1"/>
</dbReference>
<comment type="similarity">
    <text evidence="10">Belongs to the 'phage' integrase family. XerC subfamily.</text>
</comment>
<keyword evidence="5 10" id="KW-0159">Chromosome partition</keyword>
<dbReference type="NCBIfam" id="NF040815">
    <property type="entry name" value="recomb_XerA_Arch"/>
    <property type="match status" value="1"/>
</dbReference>
<protein>
    <recommendedName>
        <fullName evidence="10">Tyrosine recombinase XerC</fullName>
    </recommendedName>
</protein>